<organism evidence="1 2">
    <name type="scientific">Rouxiella aceris</name>
    <dbReference type="NCBI Taxonomy" id="2703884"/>
    <lineage>
        <taxon>Bacteria</taxon>
        <taxon>Pseudomonadati</taxon>
        <taxon>Pseudomonadota</taxon>
        <taxon>Gammaproteobacteria</taxon>
        <taxon>Enterobacterales</taxon>
        <taxon>Yersiniaceae</taxon>
        <taxon>Rouxiella</taxon>
    </lineage>
</organism>
<gene>
    <name evidence="1" type="ORF">GW590_06275</name>
</gene>
<evidence type="ECO:0000313" key="1">
    <source>
        <dbReference type="EMBL" id="NMP26473.1"/>
    </source>
</evidence>
<name>A0A848MH46_9GAMM</name>
<dbReference type="GO" id="GO:0030254">
    <property type="term" value="P:protein secretion by the type III secretion system"/>
    <property type="evidence" value="ECO:0007669"/>
    <property type="project" value="InterPro"/>
</dbReference>
<reference evidence="1 2" key="1">
    <citation type="submission" date="2020-01" db="EMBL/GenBank/DDBJ databases">
        <authorList>
            <person name="Lee S.D."/>
        </authorList>
    </citation>
    <scope>NUCLEOTIDE SEQUENCE [LARGE SCALE GENOMIC DNA]</scope>
    <source>
        <strain evidence="1 2">SAP-1</strain>
    </source>
</reference>
<dbReference type="NCBIfam" id="TIGR02497">
    <property type="entry name" value="yscI_hrpB_dom"/>
    <property type="match status" value="1"/>
</dbReference>
<dbReference type="AlphaFoldDB" id="A0A848MH46"/>
<dbReference type="EMBL" id="JAADJU010000003">
    <property type="protein sequence ID" value="NMP26473.1"/>
    <property type="molecule type" value="Genomic_DNA"/>
</dbReference>
<dbReference type="Proteomes" id="UP000585363">
    <property type="component" value="Unassembled WGS sequence"/>
</dbReference>
<evidence type="ECO:0000313" key="2">
    <source>
        <dbReference type="Proteomes" id="UP000585363"/>
    </source>
</evidence>
<sequence length="118" mass="12305">MEINATSQLDMLANQLDNNAVEAPAAVPEAADIAAFTRAMFGKENKTPEEVAVTGLQSKSLAVGDAVEGARATAEIINNPETMMKAKSALSKATLEVELIAKISGSLSQGINKLTSMQ</sequence>
<comment type="caution">
    <text evidence="1">The sequence shown here is derived from an EMBL/GenBank/DDBJ whole genome shotgun (WGS) entry which is preliminary data.</text>
</comment>
<dbReference type="Pfam" id="PF17001">
    <property type="entry name" value="T3SS_basalb_I"/>
    <property type="match status" value="1"/>
</dbReference>
<keyword evidence="2" id="KW-1185">Reference proteome</keyword>
<protein>
    <submittedName>
        <fullName evidence="1">EscI/YscI/HrpB family type III secretion system inner rod protein</fullName>
    </submittedName>
</protein>
<reference evidence="1 2" key="2">
    <citation type="submission" date="2020-06" db="EMBL/GenBank/DDBJ databases">
        <title>Polyphasic characterization of a Rahnella strain isolated from tree sap.</title>
        <authorList>
            <person name="Kim I.S."/>
        </authorList>
    </citation>
    <scope>NUCLEOTIDE SEQUENCE [LARGE SCALE GENOMIC DNA]</scope>
    <source>
        <strain evidence="1 2">SAP-1</strain>
    </source>
</reference>
<dbReference type="RefSeq" id="WP_169402178.1">
    <property type="nucleotide sequence ID" value="NZ_JAADJU010000003.1"/>
</dbReference>
<proteinExistence type="predicted"/>
<accession>A0A848MH46</accession>
<dbReference type="InterPro" id="IPR012670">
    <property type="entry name" value="T3SS_YscI/HrpB"/>
</dbReference>